<dbReference type="InterPro" id="IPR034660">
    <property type="entry name" value="DinB/YfiT-like"/>
</dbReference>
<evidence type="ECO:0000313" key="1">
    <source>
        <dbReference type="EMBL" id="WAC02022.1"/>
    </source>
</evidence>
<dbReference type="RefSeq" id="WP_267676620.1">
    <property type="nucleotide sequence ID" value="NZ_CP113088.1"/>
</dbReference>
<evidence type="ECO:0000313" key="2">
    <source>
        <dbReference type="Proteomes" id="UP001164705"/>
    </source>
</evidence>
<keyword evidence="2" id="KW-1185">Reference proteome</keyword>
<evidence type="ECO:0008006" key="3">
    <source>
        <dbReference type="Google" id="ProtNLM"/>
    </source>
</evidence>
<gene>
    <name evidence="1" type="ORF">N7U66_19775</name>
</gene>
<proteinExistence type="predicted"/>
<dbReference type="Proteomes" id="UP001164705">
    <property type="component" value="Chromosome"/>
</dbReference>
<dbReference type="SUPFAM" id="SSF109854">
    <property type="entry name" value="DinB/YfiT-like putative metalloenzymes"/>
    <property type="match status" value="1"/>
</dbReference>
<dbReference type="EMBL" id="CP113088">
    <property type="protein sequence ID" value="WAC02022.1"/>
    <property type="molecule type" value="Genomic_DNA"/>
</dbReference>
<sequence length="166" mass="18683">MNRIIQSTIQTLKKSHELLTTLNDDQFGNASVSPYYSSIGSHIRHIYDFYDCALTVTDGCVDLTARKRITAIENSCDSAIEAFATIIHRLKLLDTLNSKKIVVIDDLGMGKLEINYTYEALLAQGNSHTIHHYAIINYILDRLNITIEDSDFGYNPTTPKKVTTLN</sequence>
<dbReference type="Gene3D" id="1.20.120.450">
    <property type="entry name" value="dinb family like domain"/>
    <property type="match status" value="1"/>
</dbReference>
<organism evidence="1 2">
    <name type="scientific">Lacinutrix neustonica</name>
    <dbReference type="NCBI Taxonomy" id="2980107"/>
    <lineage>
        <taxon>Bacteria</taxon>
        <taxon>Pseudomonadati</taxon>
        <taxon>Bacteroidota</taxon>
        <taxon>Flavobacteriia</taxon>
        <taxon>Flavobacteriales</taxon>
        <taxon>Flavobacteriaceae</taxon>
        <taxon>Lacinutrix</taxon>
    </lineage>
</organism>
<name>A0A9E8MWT3_9FLAO</name>
<dbReference type="AlphaFoldDB" id="A0A9E8MWT3"/>
<dbReference type="KEGG" id="lnu:N7U66_19775"/>
<protein>
    <recommendedName>
        <fullName evidence="3">DinB family protein</fullName>
    </recommendedName>
</protein>
<accession>A0A9E8MWT3</accession>
<reference evidence="1" key="1">
    <citation type="submission" date="2022-11" db="EMBL/GenBank/DDBJ databases">
        <title>Lacinutrix neustonica HL-RS19T sp. nov., isolated from the surface microlayer sample of brackish Lake Shihwa.</title>
        <authorList>
            <person name="Choi J.Y."/>
            <person name="Hwang C.Y."/>
        </authorList>
    </citation>
    <scope>NUCLEOTIDE SEQUENCE</scope>
    <source>
        <strain evidence="1">HL-RS19</strain>
    </source>
</reference>